<protein>
    <submittedName>
        <fullName evidence="2">Uncharacterized protein</fullName>
    </submittedName>
</protein>
<evidence type="ECO:0000313" key="3">
    <source>
        <dbReference type="Proteomes" id="UP000503129"/>
    </source>
</evidence>
<dbReference type="EMBL" id="CP030118">
    <property type="protein sequence ID" value="QDL11199.1"/>
    <property type="molecule type" value="Genomic_DNA"/>
</dbReference>
<dbReference type="Proteomes" id="UP000503129">
    <property type="component" value="Chromosome"/>
</dbReference>
<evidence type="ECO:0000256" key="1">
    <source>
        <dbReference type="SAM" id="Phobius"/>
    </source>
</evidence>
<name>A0A856MLF4_9CYAN</name>
<accession>A0A856MLF4</accession>
<gene>
    <name evidence="2" type="ORF">DP114_27865</name>
</gene>
<dbReference type="KEGG" id="bsen:DP114_27865"/>
<proteinExistence type="predicted"/>
<keyword evidence="1" id="KW-0812">Transmembrane</keyword>
<dbReference type="RefSeq" id="WP_169268761.1">
    <property type="nucleotide sequence ID" value="NZ_CAWOXK010000001.1"/>
</dbReference>
<sequence>MEPSPHELNQPKSKVESPTTLLKRFSAGAAVGLIIAALSWGSYAYFFDNFIPLTNGIIFCLGLTIISGLMTLKWGYNTLESLLQLLS</sequence>
<keyword evidence="1" id="KW-1133">Transmembrane helix</keyword>
<reference evidence="2 3" key="1">
    <citation type="submission" date="2018-06" db="EMBL/GenBank/DDBJ databases">
        <title>Comparative genomics of Brasilonema spp. strains.</title>
        <authorList>
            <person name="Alvarenga D.O."/>
            <person name="Fiore M.F."/>
            <person name="Varani A.M."/>
        </authorList>
    </citation>
    <scope>NUCLEOTIDE SEQUENCE [LARGE SCALE GENOMIC DNA]</scope>
    <source>
        <strain evidence="2 3">CENA114</strain>
    </source>
</reference>
<evidence type="ECO:0000313" key="2">
    <source>
        <dbReference type="EMBL" id="QDL11199.1"/>
    </source>
</evidence>
<organism evidence="2 3">
    <name type="scientific">Brasilonema sennae CENA114</name>
    <dbReference type="NCBI Taxonomy" id="415709"/>
    <lineage>
        <taxon>Bacteria</taxon>
        <taxon>Bacillati</taxon>
        <taxon>Cyanobacteriota</taxon>
        <taxon>Cyanophyceae</taxon>
        <taxon>Nostocales</taxon>
        <taxon>Scytonemataceae</taxon>
        <taxon>Brasilonema</taxon>
        <taxon>Bromeliae group (in: Brasilonema)</taxon>
    </lineage>
</organism>
<feature type="transmembrane region" description="Helical" evidence="1">
    <location>
        <begin position="21"/>
        <end position="44"/>
    </location>
</feature>
<keyword evidence="3" id="KW-1185">Reference proteome</keyword>
<dbReference type="AlphaFoldDB" id="A0A856MLF4"/>
<keyword evidence="1" id="KW-0472">Membrane</keyword>
<feature type="transmembrane region" description="Helical" evidence="1">
    <location>
        <begin position="50"/>
        <end position="72"/>
    </location>
</feature>